<feature type="domain" description="5'-Nucleotidase C-terminal" evidence="3">
    <location>
        <begin position="270"/>
        <end position="443"/>
    </location>
</feature>
<dbReference type="Pfam" id="PF02872">
    <property type="entry name" value="5_nucleotid_C"/>
    <property type="match status" value="1"/>
</dbReference>
<keyword evidence="2" id="KW-0378">Hydrolase</keyword>
<dbReference type="PRINTS" id="PR01607">
    <property type="entry name" value="APYRASEFAMLY"/>
</dbReference>
<name>A0A8S1IXW3_9CHLO</name>
<comment type="similarity">
    <text evidence="1 2">Belongs to the 5'-nucleotidase family.</text>
</comment>
<organism evidence="4 5">
    <name type="scientific">Ostreobium quekettii</name>
    <dbReference type="NCBI Taxonomy" id="121088"/>
    <lineage>
        <taxon>Eukaryota</taxon>
        <taxon>Viridiplantae</taxon>
        <taxon>Chlorophyta</taxon>
        <taxon>core chlorophytes</taxon>
        <taxon>Ulvophyceae</taxon>
        <taxon>TCBD clade</taxon>
        <taxon>Bryopsidales</taxon>
        <taxon>Ostreobineae</taxon>
        <taxon>Ostreobiaceae</taxon>
        <taxon>Ostreobium</taxon>
    </lineage>
</organism>
<evidence type="ECO:0000313" key="4">
    <source>
        <dbReference type="EMBL" id="CAD7700009.1"/>
    </source>
</evidence>
<dbReference type="GO" id="GO:0016787">
    <property type="term" value="F:hydrolase activity"/>
    <property type="evidence" value="ECO:0007669"/>
    <property type="project" value="UniProtKB-KW"/>
</dbReference>
<dbReference type="InterPro" id="IPR029052">
    <property type="entry name" value="Metallo-depent_PP-like"/>
</dbReference>
<dbReference type="SUPFAM" id="SSF56300">
    <property type="entry name" value="Metallo-dependent phosphatases"/>
    <property type="match status" value="1"/>
</dbReference>
<dbReference type="Gene3D" id="3.90.780.10">
    <property type="entry name" value="5'-Nucleotidase, C-terminal domain"/>
    <property type="match status" value="1"/>
</dbReference>
<evidence type="ECO:0000313" key="5">
    <source>
        <dbReference type="Proteomes" id="UP000708148"/>
    </source>
</evidence>
<dbReference type="Proteomes" id="UP000708148">
    <property type="component" value="Unassembled WGS sequence"/>
</dbReference>
<evidence type="ECO:0000256" key="2">
    <source>
        <dbReference type="RuleBase" id="RU362119"/>
    </source>
</evidence>
<evidence type="ECO:0000259" key="3">
    <source>
        <dbReference type="Pfam" id="PF02872"/>
    </source>
</evidence>
<comment type="caution">
    <text evidence="4">The sequence shown here is derived from an EMBL/GenBank/DDBJ whole genome shotgun (WGS) entry which is preliminary data.</text>
</comment>
<sequence length="485" mass="51745">MATVVRRERGKGDVLVLDAGDEFMGTIWTSTYQGRATASFLSELGVDAMALGNHEFDFGPGVLGAFLDKLALPALGANIDTSREPALDGKIFPSAKVEVAGRTVGVVGFISTDTPLQSSPGENVEFLTDLAAVVQGEVDRLREDNVTIIVGLSHAGFGVDVDLVPRLSGVDVLVGGHSHTRLEGEAYPTFVEDRDGVGVPVVQAFWAAQTVGVLNVTFSEDGALLSATGAPVVLGANASDATTFVDDDADMSGLIDMYRGDVDAFRHLAIGHTDVFLDGQVDSVRSNASNLGVMVCDAMVWKVKQSTGFEDEFGDVDVCLQNSGGITGSVDEGEVTFDDLIRVLPFGNTLAILKVTPAELYIALENGVRRWRGGQGHPEEFPQVTGIRFTFCDEMAEWEKVVTVEVFDGEKFEAVTRDANEPAINLVTNNFIAHGGDNYTVLRDAVQLFPTTGVTLDSTLLDYIMAFSPVSPEVDDRIQHACATG</sequence>
<dbReference type="SUPFAM" id="SSF55816">
    <property type="entry name" value="5'-nucleotidase (syn. UDP-sugar hydrolase), C-terminal domain"/>
    <property type="match status" value="1"/>
</dbReference>
<accession>A0A8S1IXW3</accession>
<reference evidence="4" key="1">
    <citation type="submission" date="2020-12" db="EMBL/GenBank/DDBJ databases">
        <authorList>
            <person name="Iha C."/>
        </authorList>
    </citation>
    <scope>NUCLEOTIDE SEQUENCE</scope>
</reference>
<dbReference type="PANTHER" id="PTHR11575:SF24">
    <property type="entry name" value="5'-NUCLEOTIDASE"/>
    <property type="match status" value="1"/>
</dbReference>
<keyword evidence="2" id="KW-0547">Nucleotide-binding</keyword>
<dbReference type="Gene3D" id="3.60.21.10">
    <property type="match status" value="1"/>
</dbReference>
<dbReference type="GO" id="GO:0009166">
    <property type="term" value="P:nucleotide catabolic process"/>
    <property type="evidence" value="ECO:0007669"/>
    <property type="project" value="InterPro"/>
</dbReference>
<dbReference type="EMBL" id="CAJHUC010001153">
    <property type="protein sequence ID" value="CAD7700009.1"/>
    <property type="molecule type" value="Genomic_DNA"/>
</dbReference>
<dbReference type="AlphaFoldDB" id="A0A8S1IXW3"/>
<dbReference type="InterPro" id="IPR006179">
    <property type="entry name" value="5_nucleotidase/apyrase"/>
</dbReference>
<proteinExistence type="inferred from homology"/>
<evidence type="ECO:0000256" key="1">
    <source>
        <dbReference type="ARBA" id="ARBA00006654"/>
    </source>
</evidence>
<dbReference type="GO" id="GO:0000166">
    <property type="term" value="F:nucleotide binding"/>
    <property type="evidence" value="ECO:0007669"/>
    <property type="project" value="UniProtKB-KW"/>
</dbReference>
<keyword evidence="5" id="KW-1185">Reference proteome</keyword>
<dbReference type="OrthoDB" id="531680at2759"/>
<dbReference type="InterPro" id="IPR008334">
    <property type="entry name" value="5'-Nucleotdase_C"/>
</dbReference>
<gene>
    <name evidence="4" type="ORF">OSTQU699_LOCUS5368</name>
</gene>
<protein>
    <recommendedName>
        <fullName evidence="3">5'-Nucleotidase C-terminal domain-containing protein</fullName>
    </recommendedName>
</protein>
<dbReference type="InterPro" id="IPR036907">
    <property type="entry name" value="5'-Nucleotdase_C_sf"/>
</dbReference>
<dbReference type="PANTHER" id="PTHR11575">
    <property type="entry name" value="5'-NUCLEOTIDASE-RELATED"/>
    <property type="match status" value="1"/>
</dbReference>